<feature type="domain" description="UspA" evidence="3">
    <location>
        <begin position="3"/>
        <end position="137"/>
    </location>
</feature>
<dbReference type="PANTHER" id="PTHR46268">
    <property type="entry name" value="STRESS RESPONSE PROTEIN NHAX"/>
    <property type="match status" value="1"/>
</dbReference>
<evidence type="ECO:0000313" key="4">
    <source>
        <dbReference type="EMBL" id="OAG28403.1"/>
    </source>
</evidence>
<evidence type="ECO:0000256" key="2">
    <source>
        <dbReference type="SAM" id="Phobius"/>
    </source>
</evidence>
<dbReference type="AlphaFoldDB" id="A0A177E8X0"/>
<gene>
    <name evidence="4" type="ORF">TH606_02155</name>
</gene>
<reference evidence="4 5" key="1">
    <citation type="submission" date="2016-02" db="EMBL/GenBank/DDBJ databases">
        <title>Draft genome sequence of Thermodesulfatator sp. S606.</title>
        <authorList>
            <person name="Lai Q."/>
            <person name="Cao J."/>
            <person name="Dupont S."/>
            <person name="Shao Z."/>
            <person name="Jebbar M."/>
            <person name="Alain K."/>
        </authorList>
    </citation>
    <scope>NUCLEOTIDE SEQUENCE [LARGE SCALE GENOMIC DNA]</scope>
    <source>
        <strain evidence="4 5">S606</strain>
    </source>
</reference>
<proteinExistence type="inferred from homology"/>
<keyword evidence="2" id="KW-0472">Membrane</keyword>
<sequence length="239" mass="26229">MGFRKMLVAVDGYEPSLGAFKKAVELARDYQAEVVVLQVEEEVPLLPTEKMMEAVEPPITEEPLELAKAYAQLMNVPVKVVKKTGPVAGAILATAKEENVELILLGDSGRKGFQKLYFGSVAQAVSENADRPVLIIKRGWVDISDLKELAKQIVEKPEAIEIPVYDPRLVYENLKFSGTLFLVLTCLYFFAAIITSKPLKDVAALEIAGLPFGIWCGLILVVSGIFLTRIYLSKQGGES</sequence>
<dbReference type="Gene3D" id="3.40.50.620">
    <property type="entry name" value="HUPs"/>
    <property type="match status" value="1"/>
</dbReference>
<keyword evidence="2" id="KW-0812">Transmembrane</keyword>
<organism evidence="4 5">
    <name type="scientific">Thermodesulfatator autotrophicus</name>
    <dbReference type="NCBI Taxonomy" id="1795632"/>
    <lineage>
        <taxon>Bacteria</taxon>
        <taxon>Pseudomonadati</taxon>
        <taxon>Thermodesulfobacteriota</taxon>
        <taxon>Thermodesulfobacteria</taxon>
        <taxon>Thermodesulfobacteriales</taxon>
        <taxon>Thermodesulfatatoraceae</taxon>
        <taxon>Thermodesulfatator</taxon>
    </lineage>
</organism>
<accession>A0A177E8X0</accession>
<dbReference type="InterPro" id="IPR006015">
    <property type="entry name" value="Universal_stress_UspA"/>
</dbReference>
<comment type="similarity">
    <text evidence="1">Belongs to the universal stress protein A family.</text>
</comment>
<dbReference type="PANTHER" id="PTHR46268:SF6">
    <property type="entry name" value="UNIVERSAL STRESS PROTEIN UP12"/>
    <property type="match status" value="1"/>
</dbReference>
<dbReference type="Proteomes" id="UP000076964">
    <property type="component" value="Unassembled WGS sequence"/>
</dbReference>
<dbReference type="InterPro" id="IPR014729">
    <property type="entry name" value="Rossmann-like_a/b/a_fold"/>
</dbReference>
<dbReference type="EMBL" id="LSFI01000006">
    <property type="protein sequence ID" value="OAG28403.1"/>
    <property type="molecule type" value="Genomic_DNA"/>
</dbReference>
<feature type="transmembrane region" description="Helical" evidence="2">
    <location>
        <begin position="176"/>
        <end position="195"/>
    </location>
</feature>
<evidence type="ECO:0000256" key="1">
    <source>
        <dbReference type="ARBA" id="ARBA00008791"/>
    </source>
</evidence>
<dbReference type="CDD" id="cd00293">
    <property type="entry name" value="USP-like"/>
    <property type="match status" value="1"/>
</dbReference>
<dbReference type="SUPFAM" id="SSF52402">
    <property type="entry name" value="Adenine nucleotide alpha hydrolases-like"/>
    <property type="match status" value="1"/>
</dbReference>
<dbReference type="Pfam" id="PF00582">
    <property type="entry name" value="Usp"/>
    <property type="match status" value="1"/>
</dbReference>
<dbReference type="InterPro" id="IPR006016">
    <property type="entry name" value="UspA"/>
</dbReference>
<dbReference type="STRING" id="1795632.TH606_02155"/>
<name>A0A177E8X0_9BACT</name>
<evidence type="ECO:0000259" key="3">
    <source>
        <dbReference type="Pfam" id="PF00582"/>
    </source>
</evidence>
<dbReference type="OrthoDB" id="9794782at2"/>
<dbReference type="RefSeq" id="WP_068541053.1">
    <property type="nucleotide sequence ID" value="NZ_LSFI01000006.1"/>
</dbReference>
<dbReference type="PRINTS" id="PR01438">
    <property type="entry name" value="UNVRSLSTRESS"/>
</dbReference>
<comment type="caution">
    <text evidence="4">The sequence shown here is derived from an EMBL/GenBank/DDBJ whole genome shotgun (WGS) entry which is preliminary data.</text>
</comment>
<protein>
    <recommendedName>
        <fullName evidence="3">UspA domain-containing protein</fullName>
    </recommendedName>
</protein>
<evidence type="ECO:0000313" key="5">
    <source>
        <dbReference type="Proteomes" id="UP000076964"/>
    </source>
</evidence>
<keyword evidence="5" id="KW-1185">Reference proteome</keyword>
<feature type="transmembrane region" description="Helical" evidence="2">
    <location>
        <begin position="207"/>
        <end position="232"/>
    </location>
</feature>
<keyword evidence="2" id="KW-1133">Transmembrane helix</keyword>